<evidence type="ECO:0000256" key="5">
    <source>
        <dbReference type="PIRSR" id="PIRSR604808-1"/>
    </source>
</evidence>
<dbReference type="SUPFAM" id="SSF56219">
    <property type="entry name" value="DNase I-like"/>
    <property type="match status" value="1"/>
</dbReference>
<evidence type="ECO:0000259" key="8">
    <source>
        <dbReference type="Pfam" id="PF03372"/>
    </source>
</evidence>
<dbReference type="InterPro" id="IPR004808">
    <property type="entry name" value="AP_endonuc_1"/>
</dbReference>
<reference evidence="9" key="1">
    <citation type="journal article" date="2018" name="Curr. Microbiol.">
        <title>Cellulosimicrobium arenosum sp. nov., Isolated from Marine Sediment Sand.</title>
        <authorList>
            <person name="Oh M."/>
            <person name="Kim J.H."/>
            <person name="Yoon J.H."/>
            <person name="Schumann P."/>
            <person name="Kim W."/>
        </authorList>
    </citation>
    <scope>NUCLEOTIDE SEQUENCE</scope>
    <source>
        <strain evidence="9">KCTC 49039</strain>
    </source>
</reference>
<dbReference type="EMBL" id="JACYHB010000004">
    <property type="protein sequence ID" value="MBD8078758.1"/>
    <property type="molecule type" value="Genomic_DNA"/>
</dbReference>
<feature type="active site" evidence="5">
    <location>
        <position position="110"/>
    </location>
</feature>
<dbReference type="GO" id="GO:0006281">
    <property type="term" value="P:DNA repair"/>
    <property type="evidence" value="ECO:0007669"/>
    <property type="project" value="InterPro"/>
</dbReference>
<keyword evidence="4 6" id="KW-0460">Magnesium</keyword>
<comment type="caution">
    <text evidence="9">The sequence shown here is derived from an EMBL/GenBank/DDBJ whole genome shotgun (WGS) entry which is preliminary data.</text>
</comment>
<dbReference type="Gene3D" id="3.60.10.10">
    <property type="entry name" value="Endonuclease/exonuclease/phosphatase"/>
    <property type="match status" value="1"/>
</dbReference>
<dbReference type="InterPro" id="IPR005135">
    <property type="entry name" value="Endo/exonuclease/phosphatase"/>
</dbReference>
<dbReference type="AlphaFoldDB" id="A0A927IZU0"/>
<feature type="site" description="Important for catalytic activity" evidence="7">
    <location>
        <position position="224"/>
    </location>
</feature>
<dbReference type="Pfam" id="PF03372">
    <property type="entry name" value="Exo_endo_phos"/>
    <property type="match status" value="1"/>
</dbReference>
<sequence>MRLATWNINSVRARVDRAVAFLERSGTDVLALQETKCTPEQFPREAFEAAGYEVACAGLNQWNGVAVVSRVGLDDVATSFDGQPAFGDPARVEARALGATCGGVRVWSLYVPHGRELGDPHYAYKLRWLDELRARAAGWLADDAAAQVALVGDWNVAPLDTDVWDVAYFAGKTHVTPAERDAFAAFGAAGYTEVTRETIPAERSYTYWDYQRLRFPRNEGMRIDFAYLSPAARARVTGVAIDRDERKGKGASDHVPVVVDLDDLHGRGPGIDTVSP</sequence>
<feature type="active site" description="Proton acceptor" evidence="5">
    <location>
        <position position="254"/>
    </location>
</feature>
<feature type="domain" description="Endonuclease/exonuclease/phosphatase" evidence="8">
    <location>
        <begin position="4"/>
        <end position="254"/>
    </location>
</feature>
<feature type="site" description="Interaction with DNA substrate" evidence="7">
    <location>
        <position position="254"/>
    </location>
</feature>
<evidence type="ECO:0000313" key="9">
    <source>
        <dbReference type="EMBL" id="MBD8078758.1"/>
    </source>
</evidence>
<evidence type="ECO:0000256" key="2">
    <source>
        <dbReference type="ARBA" id="ARBA00022723"/>
    </source>
</evidence>
<dbReference type="PANTHER" id="PTHR43250:SF2">
    <property type="entry name" value="EXODEOXYRIBONUCLEASE III"/>
    <property type="match status" value="1"/>
</dbReference>
<protein>
    <submittedName>
        <fullName evidence="9">Exodeoxyribonuclease III</fullName>
    </submittedName>
</protein>
<evidence type="ECO:0000256" key="6">
    <source>
        <dbReference type="PIRSR" id="PIRSR604808-2"/>
    </source>
</evidence>
<feature type="site" description="Transition state stabilizer" evidence="7">
    <location>
        <position position="155"/>
    </location>
</feature>
<evidence type="ECO:0000256" key="7">
    <source>
        <dbReference type="PIRSR" id="PIRSR604808-3"/>
    </source>
</evidence>
<feature type="binding site" evidence="6">
    <location>
        <position position="7"/>
    </location>
    <ligand>
        <name>Mg(2+)</name>
        <dbReference type="ChEBI" id="CHEBI:18420"/>
        <label>1</label>
    </ligand>
</feature>
<dbReference type="InterPro" id="IPR036691">
    <property type="entry name" value="Endo/exonu/phosph_ase_sf"/>
</dbReference>
<feature type="binding site" evidence="6">
    <location>
        <position position="34"/>
    </location>
    <ligand>
        <name>Mg(2+)</name>
        <dbReference type="ChEBI" id="CHEBI:18420"/>
        <label>1</label>
    </ligand>
</feature>
<keyword evidence="2 6" id="KW-0479">Metal-binding</keyword>
<gene>
    <name evidence="9" type="ORF">IF651_06770</name>
</gene>
<dbReference type="NCBIfam" id="TIGR00633">
    <property type="entry name" value="xth"/>
    <property type="match status" value="1"/>
</dbReference>
<evidence type="ECO:0000256" key="1">
    <source>
        <dbReference type="ARBA" id="ARBA00007092"/>
    </source>
</evidence>
<feature type="active site" description="Proton donor/acceptor" evidence="5">
    <location>
        <position position="153"/>
    </location>
</feature>
<name>A0A927IZU0_9MICO</name>
<dbReference type="GO" id="GO:0008311">
    <property type="term" value="F:double-stranded DNA 3'-5' DNA exonuclease activity"/>
    <property type="evidence" value="ECO:0007669"/>
    <property type="project" value="InterPro"/>
</dbReference>
<dbReference type="PANTHER" id="PTHR43250">
    <property type="entry name" value="EXODEOXYRIBONUCLEASE III"/>
    <property type="match status" value="1"/>
</dbReference>
<feature type="binding site" evidence="6">
    <location>
        <position position="253"/>
    </location>
    <ligand>
        <name>Mg(2+)</name>
        <dbReference type="ChEBI" id="CHEBI:18420"/>
        <label>1</label>
    </ligand>
</feature>
<dbReference type="RefSeq" id="WP_191828343.1">
    <property type="nucleotide sequence ID" value="NZ_JACYHB010000004.1"/>
</dbReference>
<dbReference type="PROSITE" id="PS51435">
    <property type="entry name" value="AP_NUCLEASE_F1_4"/>
    <property type="match status" value="1"/>
</dbReference>
<keyword evidence="3" id="KW-0378">Hydrolase</keyword>
<evidence type="ECO:0000256" key="3">
    <source>
        <dbReference type="ARBA" id="ARBA00022801"/>
    </source>
</evidence>
<keyword evidence="10" id="KW-1185">Reference proteome</keyword>
<organism evidence="9 10">
    <name type="scientific">Cellulosimicrobium arenosum</name>
    <dbReference type="NCBI Taxonomy" id="2708133"/>
    <lineage>
        <taxon>Bacteria</taxon>
        <taxon>Bacillati</taxon>
        <taxon>Actinomycetota</taxon>
        <taxon>Actinomycetes</taxon>
        <taxon>Micrococcales</taxon>
        <taxon>Promicromonosporaceae</taxon>
        <taxon>Cellulosimicrobium</taxon>
    </lineage>
</organism>
<comment type="cofactor">
    <cofactor evidence="6">
        <name>Mg(2+)</name>
        <dbReference type="ChEBI" id="CHEBI:18420"/>
    </cofactor>
    <cofactor evidence="6">
        <name>Mn(2+)</name>
        <dbReference type="ChEBI" id="CHEBI:29035"/>
    </cofactor>
    <text evidence="6">Probably binds two magnesium or manganese ions per subunit.</text>
</comment>
<dbReference type="InterPro" id="IPR037493">
    <property type="entry name" value="ExoIII-like"/>
</dbReference>
<comment type="similarity">
    <text evidence="1">Belongs to the DNA repair enzymes AP/ExoA family.</text>
</comment>
<dbReference type="CDD" id="cd09086">
    <property type="entry name" value="ExoIII-like_AP-endo"/>
    <property type="match status" value="1"/>
</dbReference>
<feature type="binding site" evidence="6">
    <location>
        <position position="153"/>
    </location>
    <ligand>
        <name>Mg(2+)</name>
        <dbReference type="ChEBI" id="CHEBI:18420"/>
        <label>1</label>
    </ligand>
</feature>
<reference evidence="9" key="2">
    <citation type="submission" date="2020-09" db="EMBL/GenBank/DDBJ databases">
        <authorList>
            <person name="Yu Y."/>
        </authorList>
    </citation>
    <scope>NUCLEOTIDE SEQUENCE</scope>
    <source>
        <strain evidence="9">KCTC 49039</strain>
    </source>
</reference>
<dbReference type="GO" id="GO:0046872">
    <property type="term" value="F:metal ion binding"/>
    <property type="evidence" value="ECO:0007669"/>
    <property type="project" value="UniProtKB-KW"/>
</dbReference>
<dbReference type="Proteomes" id="UP000610846">
    <property type="component" value="Unassembled WGS sequence"/>
</dbReference>
<keyword evidence="6" id="KW-0464">Manganese</keyword>
<feature type="binding site" evidence="6">
    <location>
        <position position="254"/>
    </location>
    <ligand>
        <name>Mg(2+)</name>
        <dbReference type="ChEBI" id="CHEBI:18420"/>
        <label>1</label>
    </ligand>
</feature>
<evidence type="ECO:0000256" key="4">
    <source>
        <dbReference type="ARBA" id="ARBA00022842"/>
    </source>
</evidence>
<feature type="binding site" evidence="6">
    <location>
        <position position="155"/>
    </location>
    <ligand>
        <name>Mg(2+)</name>
        <dbReference type="ChEBI" id="CHEBI:18420"/>
        <label>1</label>
    </ligand>
</feature>
<evidence type="ECO:0000313" key="10">
    <source>
        <dbReference type="Proteomes" id="UP000610846"/>
    </source>
</evidence>
<accession>A0A927IZU0</accession>
<proteinExistence type="inferred from homology"/>